<evidence type="ECO:0000256" key="2">
    <source>
        <dbReference type="ARBA" id="ARBA00022692"/>
    </source>
</evidence>
<sequence>MKQSKEDIREAQRKEKPTTNGRFIGGGLLGFVGWTLSTLPSTSGFMSGSFLVFYAGIAIGILIALAGLVGCLGGMFGSMLLLKVYLGLSMTFGMIEIILIIVVYTQKDEIPSILEATWDEVNDEARYTIQTGLKCCGIKSYSEYGSDYASFPDSCFKVSEMFGTVTAKRESTLYTVSCLSAIQTWLTDNMAIWIAVLVGIALVQIVSGMLSCQVFTRLHEKVRVRPMMGEGPDDHNLADTKSNQEELNDLDSTENERNIDGASCSSTSTIEQEKDHDRTNAGIFAMVNLETNDNMEDSMSEKDINNKEFEFKSEPQLNADDLEKSLHLNEKSSDNDDENTKELYTDSTKEHCPSPVVSKDEACRSGSVITNDSNDEPNRNKTVDNNENAFVRSESVSSYKHMSDSRRHISVSDENNFEPEVKS</sequence>
<feature type="transmembrane region" description="Helical" evidence="6">
    <location>
        <begin position="51"/>
        <end position="72"/>
    </location>
</feature>
<dbReference type="PANTHER" id="PTHR19282:SF544">
    <property type="entry name" value="TETRASPANIN"/>
    <property type="match status" value="1"/>
</dbReference>
<feature type="compositionally biased region" description="Basic and acidic residues" evidence="5">
    <location>
        <begin position="1"/>
        <end position="17"/>
    </location>
</feature>
<name>A0A8S3SBD1_MYTED</name>
<evidence type="ECO:0000256" key="4">
    <source>
        <dbReference type="ARBA" id="ARBA00023136"/>
    </source>
</evidence>
<feature type="region of interest" description="Disordered" evidence="5">
    <location>
        <begin position="247"/>
        <end position="279"/>
    </location>
</feature>
<dbReference type="InterPro" id="IPR008952">
    <property type="entry name" value="Tetraspanin_EC2_sf"/>
</dbReference>
<evidence type="ECO:0000256" key="3">
    <source>
        <dbReference type="ARBA" id="ARBA00022989"/>
    </source>
</evidence>
<organism evidence="7 8">
    <name type="scientific">Mytilus edulis</name>
    <name type="common">Blue mussel</name>
    <dbReference type="NCBI Taxonomy" id="6550"/>
    <lineage>
        <taxon>Eukaryota</taxon>
        <taxon>Metazoa</taxon>
        <taxon>Spiralia</taxon>
        <taxon>Lophotrochozoa</taxon>
        <taxon>Mollusca</taxon>
        <taxon>Bivalvia</taxon>
        <taxon>Autobranchia</taxon>
        <taxon>Pteriomorphia</taxon>
        <taxon>Mytilida</taxon>
        <taxon>Mytiloidea</taxon>
        <taxon>Mytilidae</taxon>
        <taxon>Mytilinae</taxon>
        <taxon>Mytilus</taxon>
    </lineage>
</organism>
<dbReference type="CDD" id="cd03127">
    <property type="entry name" value="tetraspanin_LEL"/>
    <property type="match status" value="1"/>
</dbReference>
<feature type="transmembrane region" description="Helical" evidence="6">
    <location>
        <begin position="84"/>
        <end position="104"/>
    </location>
</feature>
<feature type="compositionally biased region" description="Polar residues" evidence="5">
    <location>
        <begin position="385"/>
        <end position="400"/>
    </location>
</feature>
<evidence type="ECO:0000256" key="6">
    <source>
        <dbReference type="SAM" id="Phobius"/>
    </source>
</evidence>
<evidence type="ECO:0000256" key="5">
    <source>
        <dbReference type="SAM" id="MobiDB-lite"/>
    </source>
</evidence>
<dbReference type="InterPro" id="IPR018499">
    <property type="entry name" value="Tetraspanin/Peripherin"/>
</dbReference>
<feature type="region of interest" description="Disordered" evidence="5">
    <location>
        <begin position="328"/>
        <end position="423"/>
    </location>
</feature>
<dbReference type="SUPFAM" id="SSF48652">
    <property type="entry name" value="Tetraspanin"/>
    <property type="match status" value="1"/>
</dbReference>
<dbReference type="OrthoDB" id="5982705at2759"/>
<evidence type="ECO:0000313" key="7">
    <source>
        <dbReference type="EMBL" id="CAG2218362.1"/>
    </source>
</evidence>
<feature type="region of interest" description="Disordered" evidence="5">
    <location>
        <begin position="1"/>
        <end position="20"/>
    </location>
</feature>
<feature type="compositionally biased region" description="Basic and acidic residues" evidence="5">
    <location>
        <begin position="328"/>
        <end position="363"/>
    </location>
</feature>
<feature type="compositionally biased region" description="Basic and acidic residues" evidence="5">
    <location>
        <begin position="401"/>
        <end position="411"/>
    </location>
</feature>
<comment type="caution">
    <text evidence="7">The sequence shown here is derived from an EMBL/GenBank/DDBJ whole genome shotgun (WGS) entry which is preliminary data.</text>
</comment>
<dbReference type="PANTHER" id="PTHR19282">
    <property type="entry name" value="TETRASPANIN"/>
    <property type="match status" value="1"/>
</dbReference>
<gene>
    <name evidence="7" type="ORF">MEDL_31952</name>
</gene>
<keyword evidence="8" id="KW-1185">Reference proteome</keyword>
<dbReference type="AlphaFoldDB" id="A0A8S3SBD1"/>
<dbReference type="Proteomes" id="UP000683360">
    <property type="component" value="Unassembled WGS sequence"/>
</dbReference>
<dbReference type="EMBL" id="CAJPWZ010001599">
    <property type="protein sequence ID" value="CAG2218362.1"/>
    <property type="molecule type" value="Genomic_DNA"/>
</dbReference>
<evidence type="ECO:0000313" key="8">
    <source>
        <dbReference type="Proteomes" id="UP000683360"/>
    </source>
</evidence>
<keyword evidence="3 6" id="KW-1133">Transmembrane helix</keyword>
<reference evidence="7" key="1">
    <citation type="submission" date="2021-03" db="EMBL/GenBank/DDBJ databases">
        <authorList>
            <person name="Bekaert M."/>
        </authorList>
    </citation>
    <scope>NUCLEOTIDE SEQUENCE</scope>
</reference>
<comment type="subcellular location">
    <subcellularLocation>
        <location evidence="1">Membrane</location>
        <topology evidence="1">Multi-pass membrane protein</topology>
    </subcellularLocation>
</comment>
<keyword evidence="2 6" id="KW-0812">Transmembrane</keyword>
<evidence type="ECO:0008006" key="9">
    <source>
        <dbReference type="Google" id="ProtNLM"/>
    </source>
</evidence>
<dbReference type="Gene3D" id="1.10.1450.10">
    <property type="entry name" value="Tetraspanin"/>
    <property type="match status" value="1"/>
</dbReference>
<keyword evidence="4 6" id="KW-0472">Membrane</keyword>
<accession>A0A8S3SBD1</accession>
<evidence type="ECO:0000256" key="1">
    <source>
        <dbReference type="ARBA" id="ARBA00004141"/>
    </source>
</evidence>
<proteinExistence type="predicted"/>
<dbReference type="Pfam" id="PF00335">
    <property type="entry name" value="Tetraspanin"/>
    <property type="match status" value="1"/>
</dbReference>
<feature type="transmembrane region" description="Helical" evidence="6">
    <location>
        <begin position="190"/>
        <end position="215"/>
    </location>
</feature>
<feature type="transmembrane region" description="Helical" evidence="6">
    <location>
        <begin position="21"/>
        <end position="39"/>
    </location>
</feature>
<protein>
    <recommendedName>
        <fullName evidence="9">Tetraspanin</fullName>
    </recommendedName>
</protein>
<dbReference type="GO" id="GO:0005886">
    <property type="term" value="C:plasma membrane"/>
    <property type="evidence" value="ECO:0007669"/>
    <property type="project" value="TreeGrafter"/>
</dbReference>
<dbReference type="PRINTS" id="PR00259">
    <property type="entry name" value="TMFOUR"/>
</dbReference>